<reference evidence="1" key="2">
    <citation type="journal article" date="2021" name="PeerJ">
        <title>Extensive microbial diversity within the chicken gut microbiome revealed by metagenomics and culture.</title>
        <authorList>
            <person name="Gilroy R."/>
            <person name="Ravi A."/>
            <person name="Getino M."/>
            <person name="Pursley I."/>
            <person name="Horton D.L."/>
            <person name="Alikhan N.F."/>
            <person name="Baker D."/>
            <person name="Gharbi K."/>
            <person name="Hall N."/>
            <person name="Watson M."/>
            <person name="Adriaenssens E.M."/>
            <person name="Foster-Nyarko E."/>
            <person name="Jarju S."/>
            <person name="Secka A."/>
            <person name="Antonio M."/>
            <person name="Oren A."/>
            <person name="Chaudhuri R.R."/>
            <person name="La Ragione R."/>
            <person name="Hildebrand F."/>
            <person name="Pallen M.J."/>
        </authorList>
    </citation>
    <scope>NUCLEOTIDE SEQUENCE</scope>
    <source>
        <strain evidence="1">B1-20833</strain>
    </source>
</reference>
<accession>A0A9D9EPK2</accession>
<name>A0A9D9EPK2_9BACT</name>
<evidence type="ECO:0000313" key="1">
    <source>
        <dbReference type="EMBL" id="MBO8451896.1"/>
    </source>
</evidence>
<reference evidence="1" key="1">
    <citation type="submission" date="2020-10" db="EMBL/GenBank/DDBJ databases">
        <authorList>
            <person name="Gilroy R."/>
        </authorList>
    </citation>
    <scope>NUCLEOTIDE SEQUENCE</scope>
    <source>
        <strain evidence="1">B1-20833</strain>
    </source>
</reference>
<feature type="non-terminal residue" evidence="1">
    <location>
        <position position="152"/>
    </location>
</feature>
<comment type="caution">
    <text evidence="1">The sequence shown here is derived from an EMBL/GenBank/DDBJ whole genome shotgun (WGS) entry which is preliminary data.</text>
</comment>
<protein>
    <submittedName>
        <fullName evidence="1">Uncharacterized protein</fullName>
    </submittedName>
</protein>
<proteinExistence type="predicted"/>
<sequence length="152" mass="17364">MGLKVVDATENFRTWLEKSYIDIELKNELSNASILIVPFEDLRDSIGPVFPVGTDSLLQYFKKQLPQGISIDICISDSDYQTFEFNNHYRKIGKFVIKSVAIPVFVCVISEYICDKYIKSDESKPQIQVIDNSSTPTTINHISTLTDKQYLE</sequence>
<evidence type="ECO:0000313" key="2">
    <source>
        <dbReference type="Proteomes" id="UP000823661"/>
    </source>
</evidence>
<dbReference type="EMBL" id="JADIMI010000028">
    <property type="protein sequence ID" value="MBO8451896.1"/>
    <property type="molecule type" value="Genomic_DNA"/>
</dbReference>
<gene>
    <name evidence="1" type="ORF">IAC06_03305</name>
</gene>
<dbReference type="Proteomes" id="UP000823661">
    <property type="component" value="Unassembled WGS sequence"/>
</dbReference>
<dbReference type="AlphaFoldDB" id="A0A9D9EPK2"/>
<organism evidence="1 2">
    <name type="scientific">Candidatus Cryptobacteroides intestinavium</name>
    <dbReference type="NCBI Taxonomy" id="2840766"/>
    <lineage>
        <taxon>Bacteria</taxon>
        <taxon>Pseudomonadati</taxon>
        <taxon>Bacteroidota</taxon>
        <taxon>Bacteroidia</taxon>
        <taxon>Bacteroidales</taxon>
        <taxon>Candidatus Cryptobacteroides</taxon>
    </lineage>
</organism>